<evidence type="ECO:0000313" key="4">
    <source>
        <dbReference type="EMBL" id="RED33259.1"/>
    </source>
</evidence>
<dbReference type="Gene3D" id="3.40.50.2000">
    <property type="entry name" value="Glycogen Phosphorylase B"/>
    <property type="match status" value="2"/>
</dbReference>
<keyword evidence="1 5" id="KW-0808">Transferase</keyword>
<dbReference type="EMBL" id="UFQQ01000011">
    <property type="protein sequence ID" value="SSW91335.1"/>
    <property type="molecule type" value="Genomic_DNA"/>
</dbReference>
<evidence type="ECO:0000313" key="5">
    <source>
        <dbReference type="EMBL" id="SSW91335.1"/>
    </source>
</evidence>
<dbReference type="Proteomes" id="UP000252631">
    <property type="component" value="Unassembled WGS sequence"/>
</dbReference>
<dbReference type="InterPro" id="IPR001296">
    <property type="entry name" value="Glyco_trans_1"/>
</dbReference>
<reference evidence="4 7" key="2">
    <citation type="submission" date="2018-07" db="EMBL/GenBank/DDBJ databases">
        <title>Genomic Encyclopedia of Archaeal and Bacterial Type Strains, Phase II (KMG-II): from individual species to whole genera.</title>
        <authorList>
            <person name="Goeker M."/>
        </authorList>
    </citation>
    <scope>NUCLEOTIDE SEQUENCE [LARGE SCALE GENOMIC DNA]</scope>
    <source>
        <strain evidence="4 7">JA575</strain>
    </source>
</reference>
<name>A0A336JNL6_9BRAD</name>
<dbReference type="GO" id="GO:0016757">
    <property type="term" value="F:glycosyltransferase activity"/>
    <property type="evidence" value="ECO:0007669"/>
    <property type="project" value="InterPro"/>
</dbReference>
<evidence type="ECO:0000256" key="1">
    <source>
        <dbReference type="ARBA" id="ARBA00022679"/>
    </source>
</evidence>
<dbReference type="GO" id="GO:0009103">
    <property type="term" value="P:lipopolysaccharide biosynthetic process"/>
    <property type="evidence" value="ECO:0007669"/>
    <property type="project" value="TreeGrafter"/>
</dbReference>
<dbReference type="OrthoDB" id="7847955at2"/>
<evidence type="ECO:0000313" key="6">
    <source>
        <dbReference type="Proteomes" id="UP000252631"/>
    </source>
</evidence>
<feature type="domain" description="Glycosyl transferase family 1" evidence="2">
    <location>
        <begin position="192"/>
        <end position="336"/>
    </location>
</feature>
<reference evidence="5 6" key="1">
    <citation type="submission" date="2017-08" db="EMBL/GenBank/DDBJ databases">
        <authorList>
            <person name="de Groot N.N."/>
        </authorList>
    </citation>
    <scope>NUCLEOTIDE SEQUENCE [LARGE SCALE GENOMIC DNA]</scope>
    <source>
        <strain evidence="5 6">JA575</strain>
    </source>
</reference>
<keyword evidence="7" id="KW-1185">Reference proteome</keyword>
<accession>A0A336JNL6</accession>
<dbReference type="InterPro" id="IPR028098">
    <property type="entry name" value="Glyco_trans_4-like_N"/>
</dbReference>
<feature type="domain" description="Glycosyltransferase subfamily 4-like N-terminal" evidence="3">
    <location>
        <begin position="16"/>
        <end position="185"/>
    </location>
</feature>
<dbReference type="CDD" id="cd03801">
    <property type="entry name" value="GT4_PimA-like"/>
    <property type="match status" value="1"/>
</dbReference>
<dbReference type="PANTHER" id="PTHR46401">
    <property type="entry name" value="GLYCOSYLTRANSFERASE WBBK-RELATED"/>
    <property type="match status" value="1"/>
</dbReference>
<protein>
    <submittedName>
        <fullName evidence="4">Glycosyltransferase involved in cell wall biosynthesis</fullName>
    </submittedName>
    <submittedName>
        <fullName evidence="5">Glycosyltransferase involved in cell wall bisynthesis</fullName>
    </submittedName>
</protein>
<dbReference type="Pfam" id="PF00534">
    <property type="entry name" value="Glycos_transf_1"/>
    <property type="match status" value="1"/>
</dbReference>
<dbReference type="PANTHER" id="PTHR46401:SF2">
    <property type="entry name" value="GLYCOSYLTRANSFERASE WBBK-RELATED"/>
    <property type="match status" value="1"/>
</dbReference>
<proteinExistence type="predicted"/>
<dbReference type="Pfam" id="PF13439">
    <property type="entry name" value="Glyco_transf_4"/>
    <property type="match status" value="1"/>
</dbReference>
<gene>
    <name evidence="4" type="ORF">BJ125_11196</name>
    <name evidence="5" type="ORF">SAMN05892882_11196</name>
</gene>
<evidence type="ECO:0000259" key="3">
    <source>
        <dbReference type="Pfam" id="PF13439"/>
    </source>
</evidence>
<dbReference type="Proteomes" id="UP000256343">
    <property type="component" value="Unassembled WGS sequence"/>
</dbReference>
<evidence type="ECO:0000313" key="7">
    <source>
        <dbReference type="Proteomes" id="UP000256343"/>
    </source>
</evidence>
<organism evidence="5 6">
    <name type="scientific">Rhodopseudomonas pentothenatexigens</name>
    <dbReference type="NCBI Taxonomy" id="999699"/>
    <lineage>
        <taxon>Bacteria</taxon>
        <taxon>Pseudomonadati</taxon>
        <taxon>Pseudomonadota</taxon>
        <taxon>Alphaproteobacteria</taxon>
        <taxon>Hyphomicrobiales</taxon>
        <taxon>Nitrobacteraceae</taxon>
        <taxon>Rhodopseudomonas</taxon>
    </lineage>
</organism>
<dbReference type="AlphaFoldDB" id="A0A336JNL6"/>
<evidence type="ECO:0000259" key="2">
    <source>
        <dbReference type="Pfam" id="PF00534"/>
    </source>
</evidence>
<dbReference type="SUPFAM" id="SSF53756">
    <property type="entry name" value="UDP-Glycosyltransferase/glycogen phosphorylase"/>
    <property type="match status" value="1"/>
</dbReference>
<sequence length="373" mass="40405">MKAPARLRVLMTTDTVGGVWTYAATLASALARLDIDVLLVTIGPPTRPDQRTMIAHPHIQLIDSGLDLEWQDPAGDDEPRARAVLGNIDACICPDIVHLNGFREARYDWSAPTLVVAHSCVNSWAHACDDTGWLQQPEWRRYTEAVSQGLDRARLWVAPTRAFRDEVVRIYRPVGSGVVIHNGVAPVRQPQSGKQQFILAAGRMRDAAKNLAAVSEAAEGLPWPVCVAGEADASPDRPTAHNLVRLGVLPHAGLTTRMQRAGIFVSPALYEPFGLAVLEAAAAGCALVLSDIPSFRELWDGAARFVAPNDAAALHHVLGELCRDRPQRLALQDAARMRAQNYALAHTAAAYADLYRAHVAPRAHATDAIKVPA</sequence>
<dbReference type="EMBL" id="QRDT01000011">
    <property type="protein sequence ID" value="RED33259.1"/>
    <property type="molecule type" value="Genomic_DNA"/>
</dbReference>